<feature type="region of interest" description="Disordered" evidence="1">
    <location>
        <begin position="1"/>
        <end position="88"/>
    </location>
</feature>
<organism evidence="2 3">
    <name type="scientific">Sistotremastrum suecicum HHB10207 ss-3</name>
    <dbReference type="NCBI Taxonomy" id="1314776"/>
    <lineage>
        <taxon>Eukaryota</taxon>
        <taxon>Fungi</taxon>
        <taxon>Dikarya</taxon>
        <taxon>Basidiomycota</taxon>
        <taxon>Agaricomycotina</taxon>
        <taxon>Agaricomycetes</taxon>
        <taxon>Sistotremastrales</taxon>
        <taxon>Sistotremastraceae</taxon>
        <taxon>Sistotremastrum</taxon>
    </lineage>
</organism>
<protein>
    <submittedName>
        <fullName evidence="2">Uncharacterized protein</fullName>
    </submittedName>
</protein>
<proteinExistence type="predicted"/>
<accession>A0A165Z2T2</accession>
<gene>
    <name evidence="2" type="ORF">SISSUDRAFT_1036725</name>
</gene>
<feature type="compositionally biased region" description="Polar residues" evidence="1">
    <location>
        <begin position="1"/>
        <end position="16"/>
    </location>
</feature>
<keyword evidence="3" id="KW-1185">Reference proteome</keyword>
<dbReference type="AlphaFoldDB" id="A0A165Z2T2"/>
<sequence>MSESFRASRYNSSTPFVSRPDDFRREQRLSSSRTELQSPSSSTSTSDASVGFHVGEASDGRYRKLAPKPQSRRGRPKQTSTVEVDPALEQQRALDLRSQFIVWDTTKRDASLSHCAPGPQEEVPRPFLWLNPQTGQNSTHALQTPQPSSSVHISHSGIPRAPNPASETEDMPQTLPPLQEHFAHTLDAWNPGDAGNKTKKIVPRYSPYDMPRSTYGR</sequence>
<feature type="compositionally biased region" description="Basic and acidic residues" evidence="1">
    <location>
        <begin position="19"/>
        <end position="28"/>
    </location>
</feature>
<reference evidence="2 3" key="1">
    <citation type="journal article" date="2016" name="Mol. Biol. Evol.">
        <title>Comparative Genomics of Early-Diverging Mushroom-Forming Fungi Provides Insights into the Origins of Lignocellulose Decay Capabilities.</title>
        <authorList>
            <person name="Nagy L.G."/>
            <person name="Riley R."/>
            <person name="Tritt A."/>
            <person name="Adam C."/>
            <person name="Daum C."/>
            <person name="Floudas D."/>
            <person name="Sun H."/>
            <person name="Yadav J.S."/>
            <person name="Pangilinan J."/>
            <person name="Larsson K.H."/>
            <person name="Matsuura K."/>
            <person name="Barry K."/>
            <person name="Labutti K."/>
            <person name="Kuo R."/>
            <person name="Ohm R.A."/>
            <person name="Bhattacharya S.S."/>
            <person name="Shirouzu T."/>
            <person name="Yoshinaga Y."/>
            <person name="Martin F.M."/>
            <person name="Grigoriev I.V."/>
            <person name="Hibbett D.S."/>
        </authorList>
    </citation>
    <scope>NUCLEOTIDE SEQUENCE [LARGE SCALE GENOMIC DNA]</scope>
    <source>
        <strain evidence="2 3">HHB10207 ss-3</strain>
    </source>
</reference>
<evidence type="ECO:0000313" key="3">
    <source>
        <dbReference type="Proteomes" id="UP000076798"/>
    </source>
</evidence>
<feature type="compositionally biased region" description="Polar residues" evidence="1">
    <location>
        <begin position="133"/>
        <end position="153"/>
    </location>
</feature>
<evidence type="ECO:0000313" key="2">
    <source>
        <dbReference type="EMBL" id="KZT33871.1"/>
    </source>
</evidence>
<dbReference type="Proteomes" id="UP000076798">
    <property type="component" value="Unassembled WGS sequence"/>
</dbReference>
<name>A0A165Z2T2_9AGAM</name>
<feature type="compositionally biased region" description="Basic residues" evidence="1">
    <location>
        <begin position="63"/>
        <end position="76"/>
    </location>
</feature>
<dbReference type="EMBL" id="KV428213">
    <property type="protein sequence ID" value="KZT33871.1"/>
    <property type="molecule type" value="Genomic_DNA"/>
</dbReference>
<feature type="compositionally biased region" description="Low complexity" evidence="1">
    <location>
        <begin position="30"/>
        <end position="49"/>
    </location>
</feature>
<feature type="region of interest" description="Disordered" evidence="1">
    <location>
        <begin position="133"/>
        <end position="217"/>
    </location>
</feature>
<evidence type="ECO:0000256" key="1">
    <source>
        <dbReference type="SAM" id="MobiDB-lite"/>
    </source>
</evidence>